<feature type="region of interest" description="Disordered" evidence="14">
    <location>
        <begin position="559"/>
        <end position="583"/>
    </location>
</feature>
<dbReference type="EC" id="3.6.4.13" evidence="13"/>
<feature type="compositionally biased region" description="Basic residues" evidence="14">
    <location>
        <begin position="700"/>
        <end position="709"/>
    </location>
</feature>
<feature type="domain" description="DEAD-box RNA helicase Q" evidence="17">
    <location>
        <begin position="47"/>
        <end position="75"/>
    </location>
</feature>
<dbReference type="GO" id="GO:0005524">
    <property type="term" value="F:ATP binding"/>
    <property type="evidence" value="ECO:0007669"/>
    <property type="project" value="UniProtKB-UniRule"/>
</dbReference>
<accession>A0A5N5XEU9</accession>
<dbReference type="GO" id="GO:0016787">
    <property type="term" value="F:hydrolase activity"/>
    <property type="evidence" value="ECO:0007669"/>
    <property type="project" value="UniProtKB-KW"/>
</dbReference>
<dbReference type="PROSITE" id="PS00039">
    <property type="entry name" value="DEAD_ATP_HELICASE"/>
    <property type="match status" value="1"/>
</dbReference>
<feature type="compositionally biased region" description="Basic residues" evidence="14">
    <location>
        <begin position="8"/>
        <end position="25"/>
    </location>
</feature>
<comment type="domain">
    <text evidence="13">The Q motif is unique to and characteristic of the DEAD box family of RNA helicases and controls ATP binding and hydrolysis.</text>
</comment>
<evidence type="ECO:0000313" key="19">
    <source>
        <dbReference type="Proteomes" id="UP000326565"/>
    </source>
</evidence>
<evidence type="ECO:0000256" key="14">
    <source>
        <dbReference type="SAM" id="MobiDB-lite"/>
    </source>
</evidence>
<dbReference type="InterPro" id="IPR011545">
    <property type="entry name" value="DEAD/DEAH_box_helicase_dom"/>
</dbReference>
<dbReference type="PANTHER" id="PTHR24031">
    <property type="entry name" value="RNA HELICASE"/>
    <property type="match status" value="1"/>
</dbReference>
<dbReference type="Pfam" id="PF13959">
    <property type="entry name" value="CTE_SPB4"/>
    <property type="match status" value="1"/>
</dbReference>
<evidence type="ECO:0000313" key="18">
    <source>
        <dbReference type="EMBL" id="KAB8078695.1"/>
    </source>
</evidence>
<dbReference type="Proteomes" id="UP000326565">
    <property type="component" value="Unassembled WGS sequence"/>
</dbReference>
<evidence type="ECO:0000259" key="15">
    <source>
        <dbReference type="PROSITE" id="PS51192"/>
    </source>
</evidence>
<dbReference type="InterPro" id="IPR001650">
    <property type="entry name" value="Helicase_C-like"/>
</dbReference>
<dbReference type="InterPro" id="IPR000629">
    <property type="entry name" value="RNA-helicase_DEAD-box_CS"/>
</dbReference>
<dbReference type="CDD" id="cd18787">
    <property type="entry name" value="SF2_C_DEAD"/>
    <property type="match status" value="1"/>
</dbReference>
<name>A0A5N5XEU9_9EURO</name>
<evidence type="ECO:0000256" key="6">
    <source>
        <dbReference type="ARBA" id="ARBA00022806"/>
    </source>
</evidence>
<dbReference type="SMART" id="SM00490">
    <property type="entry name" value="HELICc"/>
    <property type="match status" value="1"/>
</dbReference>
<comment type="function">
    <text evidence="13">RNA helicase.</text>
</comment>
<feature type="compositionally biased region" description="Basic and acidic residues" evidence="14">
    <location>
        <begin position="519"/>
        <end position="540"/>
    </location>
</feature>
<keyword evidence="2" id="KW-0690">Ribosome biogenesis</keyword>
<feature type="compositionally biased region" description="Basic and acidic residues" evidence="14">
    <location>
        <begin position="666"/>
        <end position="699"/>
    </location>
</feature>
<keyword evidence="4 12" id="KW-0547">Nucleotide-binding</keyword>
<organism evidence="18 19">
    <name type="scientific">Aspergillus leporis</name>
    <dbReference type="NCBI Taxonomy" id="41062"/>
    <lineage>
        <taxon>Eukaryota</taxon>
        <taxon>Fungi</taxon>
        <taxon>Dikarya</taxon>
        <taxon>Ascomycota</taxon>
        <taxon>Pezizomycotina</taxon>
        <taxon>Eurotiomycetes</taxon>
        <taxon>Eurotiomycetidae</taxon>
        <taxon>Eurotiales</taxon>
        <taxon>Aspergillaceae</taxon>
        <taxon>Aspergillus</taxon>
        <taxon>Aspergillus subgen. Circumdati</taxon>
    </lineage>
</organism>
<dbReference type="OrthoDB" id="10259640at2759"/>
<dbReference type="PROSITE" id="PS51194">
    <property type="entry name" value="HELICASE_CTER"/>
    <property type="match status" value="1"/>
</dbReference>
<keyword evidence="7 12" id="KW-0067">ATP-binding</keyword>
<evidence type="ECO:0000256" key="2">
    <source>
        <dbReference type="ARBA" id="ARBA00022517"/>
    </source>
</evidence>
<dbReference type="InterPro" id="IPR014014">
    <property type="entry name" value="RNA_helicase_DEAD_Q_motif"/>
</dbReference>
<dbReference type="GO" id="GO:0006364">
    <property type="term" value="P:rRNA processing"/>
    <property type="evidence" value="ECO:0007669"/>
    <property type="project" value="UniProtKB-KW"/>
</dbReference>
<evidence type="ECO:0000259" key="16">
    <source>
        <dbReference type="PROSITE" id="PS51194"/>
    </source>
</evidence>
<feature type="region of interest" description="Disordered" evidence="14">
    <location>
        <begin position="502"/>
        <end position="540"/>
    </location>
</feature>
<gene>
    <name evidence="18" type="ORF">BDV29DRAFT_166036</name>
</gene>
<comment type="subcellular location">
    <subcellularLocation>
        <location evidence="1">Nucleus</location>
        <location evidence="1">Nucleolus</location>
    </subcellularLocation>
</comment>
<evidence type="ECO:0000256" key="13">
    <source>
        <dbReference type="RuleBase" id="RU365068"/>
    </source>
</evidence>
<evidence type="ECO:0000256" key="3">
    <source>
        <dbReference type="ARBA" id="ARBA00022552"/>
    </source>
</evidence>
<keyword evidence="9" id="KW-0539">Nucleus</keyword>
<dbReference type="GO" id="GO:0005730">
    <property type="term" value="C:nucleolus"/>
    <property type="evidence" value="ECO:0007669"/>
    <property type="project" value="UniProtKB-SubCell"/>
</dbReference>
<evidence type="ECO:0000256" key="7">
    <source>
        <dbReference type="ARBA" id="ARBA00022840"/>
    </source>
</evidence>
<evidence type="ECO:0000256" key="5">
    <source>
        <dbReference type="ARBA" id="ARBA00022801"/>
    </source>
</evidence>
<dbReference type="Pfam" id="PF00271">
    <property type="entry name" value="Helicase_C"/>
    <property type="match status" value="1"/>
</dbReference>
<dbReference type="PROSITE" id="PS51195">
    <property type="entry name" value="Q_MOTIF"/>
    <property type="match status" value="1"/>
</dbReference>
<keyword evidence="6 12" id="KW-0347">Helicase</keyword>
<dbReference type="PROSITE" id="PS51192">
    <property type="entry name" value="HELICASE_ATP_BIND_1"/>
    <property type="match status" value="1"/>
</dbReference>
<comment type="similarity">
    <text evidence="12">Belongs to the DEAD box helicase family.</text>
</comment>
<evidence type="ECO:0000256" key="4">
    <source>
        <dbReference type="ARBA" id="ARBA00022741"/>
    </source>
</evidence>
<keyword evidence="5 12" id="KW-0378">Hydrolase</keyword>
<evidence type="ECO:0000256" key="9">
    <source>
        <dbReference type="ARBA" id="ARBA00023242"/>
    </source>
</evidence>
<dbReference type="EMBL" id="ML732156">
    <property type="protein sequence ID" value="KAB8078695.1"/>
    <property type="molecule type" value="Genomic_DNA"/>
</dbReference>
<dbReference type="Gene3D" id="3.40.50.300">
    <property type="entry name" value="P-loop containing nucleotide triphosphate hydrolases"/>
    <property type="match status" value="2"/>
</dbReference>
<feature type="domain" description="Helicase C-terminal" evidence="16">
    <location>
        <begin position="274"/>
        <end position="437"/>
    </location>
</feature>
<keyword evidence="3" id="KW-0698">rRNA processing</keyword>
<feature type="region of interest" description="Disordered" evidence="14">
    <location>
        <begin position="1"/>
        <end position="30"/>
    </location>
</feature>
<feature type="region of interest" description="Disordered" evidence="14">
    <location>
        <begin position="661"/>
        <end position="783"/>
    </location>
</feature>
<evidence type="ECO:0000259" key="17">
    <source>
        <dbReference type="PROSITE" id="PS51195"/>
    </source>
</evidence>
<sequence>MAPSNGHRNGKHAKPSHGNTLKRKRAQDDLSTLTKRVEELDIKETYKSFSDLPLSEPTASGLASSHFKTLTDIQSRAISHALKGRDILGAAKTGSGKTLAFLVPVLENLYRKQWAEHDGLGALILSPTRELAIQIFEVLRKIGRYHSFSAGLIIGGKSLKEEQERLGRMNILVCTPGRMLQHLDQTAMFDVFNLQMLVMDEADRIMDMGFQKTVDAIVGHLPQERQTLLFSATQTKKVSDLARLSLKDPEYVSVHEAASSATPSTLQQHYVVTPLPQKIDVLWSFIRSNLKSKTIVFLSSGKQVRFVYESLRHLQPGIPLMHLHGRQKQGGRLDITTKFSQAKHAVLFSTDISARGLDFPAVDWVIQVDCPEDADTYIHRVGRTARYERDGRAVLFLDPSEETGMLKRLEQKKIPIERINIKANKQQSVKDQLQNMCFKDPELKYLGQKAFISYVKSVYVQKDKEVFKLKELKLEDFASSLGLPGAPRIKFIKGDDAKERKNASRATAYMSSDDETNEDGEKKTKQKSEPQVRTKYDRMFERRNQDVLADHYSKLINDDGTLVDPSKTTSAGDDADEDDDFLSVKRRFDAGDKNLGGASDDETEEKDIKVVQLDGKDTLVIDSKRREKLLKSKKKLLKFKGKGTKLIYDDEGNAHEMYEMEDEEDFKARGDAKDQQARFLAEETERTRAADVEDKEVVRQKRREKKEKRKARERELLAEEEAEEAVAQLAPYEDDQSASDREDKAPRPSKKQKVRIAESDESGDDVPWYKKSKKPAAKAPEQIQTLEDLESLATGLLG</sequence>
<dbReference type="InterPro" id="IPR014001">
    <property type="entry name" value="Helicase_ATP-bd"/>
</dbReference>
<evidence type="ECO:0000256" key="12">
    <source>
        <dbReference type="RuleBase" id="RU000492"/>
    </source>
</evidence>
<evidence type="ECO:0000256" key="8">
    <source>
        <dbReference type="ARBA" id="ARBA00022884"/>
    </source>
</evidence>
<feature type="domain" description="Helicase ATP-binding" evidence="15">
    <location>
        <begin position="78"/>
        <end position="252"/>
    </location>
</feature>
<dbReference type="GO" id="GO:0003724">
    <property type="term" value="F:RNA helicase activity"/>
    <property type="evidence" value="ECO:0007669"/>
    <property type="project" value="UniProtKB-EC"/>
</dbReference>
<dbReference type="SMART" id="SM00487">
    <property type="entry name" value="DEXDc"/>
    <property type="match status" value="1"/>
</dbReference>
<feature type="short sequence motif" description="Q motif" evidence="11">
    <location>
        <begin position="47"/>
        <end position="75"/>
    </location>
</feature>
<evidence type="ECO:0000256" key="11">
    <source>
        <dbReference type="PROSITE-ProRule" id="PRU00552"/>
    </source>
</evidence>
<dbReference type="AlphaFoldDB" id="A0A5N5XEU9"/>
<evidence type="ECO:0000256" key="1">
    <source>
        <dbReference type="ARBA" id="ARBA00004604"/>
    </source>
</evidence>
<dbReference type="CDD" id="cd17941">
    <property type="entry name" value="DEADc_DDX10"/>
    <property type="match status" value="1"/>
</dbReference>
<protein>
    <recommendedName>
        <fullName evidence="13">ATP-dependent RNA helicase</fullName>
        <ecNumber evidence="13">3.6.4.13</ecNumber>
    </recommendedName>
</protein>
<dbReference type="Pfam" id="PF00270">
    <property type="entry name" value="DEAD"/>
    <property type="match status" value="1"/>
</dbReference>
<evidence type="ECO:0000256" key="10">
    <source>
        <dbReference type="ARBA" id="ARBA00047984"/>
    </source>
</evidence>
<comment type="catalytic activity">
    <reaction evidence="10 13">
        <text>ATP + H2O = ADP + phosphate + H(+)</text>
        <dbReference type="Rhea" id="RHEA:13065"/>
        <dbReference type="ChEBI" id="CHEBI:15377"/>
        <dbReference type="ChEBI" id="CHEBI:15378"/>
        <dbReference type="ChEBI" id="CHEBI:30616"/>
        <dbReference type="ChEBI" id="CHEBI:43474"/>
        <dbReference type="ChEBI" id="CHEBI:456216"/>
        <dbReference type="EC" id="3.6.4.13"/>
    </reaction>
</comment>
<dbReference type="SMART" id="SM01178">
    <property type="entry name" value="DUF4217"/>
    <property type="match status" value="1"/>
</dbReference>
<dbReference type="InterPro" id="IPR027417">
    <property type="entry name" value="P-loop_NTPase"/>
</dbReference>
<dbReference type="GO" id="GO:0003723">
    <property type="term" value="F:RNA binding"/>
    <property type="evidence" value="ECO:0007669"/>
    <property type="project" value="UniProtKB-UniRule"/>
</dbReference>
<dbReference type="InterPro" id="IPR025313">
    <property type="entry name" value="SPB4-like_CTE"/>
</dbReference>
<keyword evidence="8 13" id="KW-0694">RNA-binding</keyword>
<reference evidence="18 19" key="1">
    <citation type="submission" date="2019-04" db="EMBL/GenBank/DDBJ databases">
        <title>Friends and foes A comparative genomics study of 23 Aspergillus species from section Flavi.</title>
        <authorList>
            <consortium name="DOE Joint Genome Institute"/>
            <person name="Kjaerbolling I."/>
            <person name="Vesth T."/>
            <person name="Frisvad J.C."/>
            <person name="Nybo J.L."/>
            <person name="Theobald S."/>
            <person name="Kildgaard S."/>
            <person name="Isbrandt T."/>
            <person name="Kuo A."/>
            <person name="Sato A."/>
            <person name="Lyhne E.K."/>
            <person name="Kogle M.E."/>
            <person name="Wiebenga A."/>
            <person name="Kun R.S."/>
            <person name="Lubbers R.J."/>
            <person name="Makela M.R."/>
            <person name="Barry K."/>
            <person name="Chovatia M."/>
            <person name="Clum A."/>
            <person name="Daum C."/>
            <person name="Haridas S."/>
            <person name="He G."/>
            <person name="LaButti K."/>
            <person name="Lipzen A."/>
            <person name="Mondo S."/>
            <person name="Riley R."/>
            <person name="Salamov A."/>
            <person name="Simmons B.A."/>
            <person name="Magnuson J.K."/>
            <person name="Henrissat B."/>
            <person name="Mortensen U.H."/>
            <person name="Larsen T.O."/>
            <person name="Devries R.P."/>
            <person name="Grigoriev I.V."/>
            <person name="Machida M."/>
            <person name="Baker S.E."/>
            <person name="Andersen M.R."/>
        </authorList>
    </citation>
    <scope>NUCLEOTIDE SEQUENCE [LARGE SCALE GENOMIC DNA]</scope>
    <source>
        <strain evidence="18 19">CBS 151.66</strain>
    </source>
</reference>
<dbReference type="SUPFAM" id="SSF52540">
    <property type="entry name" value="P-loop containing nucleoside triphosphate hydrolases"/>
    <property type="match status" value="2"/>
</dbReference>
<keyword evidence="19" id="KW-1185">Reference proteome</keyword>
<proteinExistence type="inferred from homology"/>